<evidence type="ECO:0008006" key="4">
    <source>
        <dbReference type="Google" id="ProtNLM"/>
    </source>
</evidence>
<name>A0A2S7MYJ4_9BACI</name>
<sequence length="242" mass="28068">MKKVISIVAVLVFILSLSSCGKSARVASPRDIEFLTGTEAWYYYNPITYENEKMSFTEDFGFYWGCECGEPIGDSDLYEVFDYDNDKKKLRLYNNYDNSTKTIEVISYNDYHLMLKIDGVVKDFVPYSCSFDFDYDKEYIKDYSSYVTTMEVQGLGLVVGPFNYDGDVGYPDEAFDTYMMSEDIEFYDYSYESINGKVNTKYKKLSMAEGLDAFESSSAFIWFNKNMEISKVMYYGSLIVEE</sequence>
<accession>A0A2S7MYJ4</accession>
<dbReference type="PROSITE" id="PS51257">
    <property type="entry name" value="PROKAR_LIPOPROTEIN"/>
    <property type="match status" value="1"/>
</dbReference>
<evidence type="ECO:0000313" key="3">
    <source>
        <dbReference type="Proteomes" id="UP000239663"/>
    </source>
</evidence>
<dbReference type="AlphaFoldDB" id="A0A2S7MYJ4"/>
<dbReference type="Proteomes" id="UP000239663">
    <property type="component" value="Unassembled WGS sequence"/>
</dbReference>
<reference evidence="2 3" key="1">
    <citation type="submission" date="2017-12" db="EMBL/GenBank/DDBJ databases">
        <title>Taxonomic description and draft genome of Pradoshia cofamensis Gen. nov., sp. nov., a thermotolerant bacillale isolated from anterior gut of earthworm Eisenia fetida.</title>
        <authorList>
            <person name="Saha T."/>
            <person name="Chakraborty R."/>
        </authorList>
    </citation>
    <scope>NUCLEOTIDE SEQUENCE [LARGE SCALE GENOMIC DNA]</scope>
    <source>
        <strain evidence="2 3">EAG3</strain>
    </source>
</reference>
<evidence type="ECO:0000256" key="1">
    <source>
        <dbReference type="SAM" id="SignalP"/>
    </source>
</evidence>
<feature type="signal peptide" evidence="1">
    <location>
        <begin position="1"/>
        <end position="24"/>
    </location>
</feature>
<feature type="chain" id="PRO_5039422135" description="Lipoprotein" evidence="1">
    <location>
        <begin position="25"/>
        <end position="242"/>
    </location>
</feature>
<evidence type="ECO:0000313" key="2">
    <source>
        <dbReference type="EMBL" id="PQD94840.1"/>
    </source>
</evidence>
<protein>
    <recommendedName>
        <fullName evidence="4">Lipoprotein</fullName>
    </recommendedName>
</protein>
<proteinExistence type="predicted"/>
<keyword evidence="3" id="KW-1185">Reference proteome</keyword>
<organism evidence="2 3">
    <name type="scientific">Pradoshia eiseniae</name>
    <dbReference type="NCBI Taxonomy" id="2064768"/>
    <lineage>
        <taxon>Bacteria</taxon>
        <taxon>Bacillati</taxon>
        <taxon>Bacillota</taxon>
        <taxon>Bacilli</taxon>
        <taxon>Bacillales</taxon>
        <taxon>Bacillaceae</taxon>
        <taxon>Pradoshia</taxon>
    </lineage>
</organism>
<keyword evidence="1" id="KW-0732">Signal</keyword>
<dbReference type="EMBL" id="PKOZ01000007">
    <property type="protein sequence ID" value="PQD94840.1"/>
    <property type="molecule type" value="Genomic_DNA"/>
</dbReference>
<dbReference type="RefSeq" id="WP_104849915.1">
    <property type="nucleotide sequence ID" value="NZ_PKOZ01000007.1"/>
</dbReference>
<gene>
    <name evidence="2" type="ORF">CYL18_12825</name>
</gene>
<comment type="caution">
    <text evidence="2">The sequence shown here is derived from an EMBL/GenBank/DDBJ whole genome shotgun (WGS) entry which is preliminary data.</text>
</comment>